<protein>
    <recommendedName>
        <fullName evidence="7">Recombination protein RecR</fullName>
    </recommendedName>
</protein>
<keyword evidence="4 7" id="KW-0862">Zinc</keyword>
<dbReference type="HAMAP" id="MF_00017">
    <property type="entry name" value="RecR"/>
    <property type="match status" value="1"/>
</dbReference>
<keyword evidence="3 7" id="KW-0863">Zinc-finger</keyword>
<gene>
    <name evidence="7 9" type="primary">recR</name>
    <name evidence="9" type="ORF">HXL70_00735</name>
</gene>
<dbReference type="Gene3D" id="6.10.250.240">
    <property type="match status" value="1"/>
</dbReference>
<dbReference type="Pfam" id="PF02132">
    <property type="entry name" value="RecR_ZnF"/>
    <property type="match status" value="1"/>
</dbReference>
<dbReference type="AlphaFoldDB" id="A0A930B8N3"/>
<keyword evidence="5 7" id="KW-0233">DNA recombination</keyword>
<evidence type="ECO:0000313" key="10">
    <source>
        <dbReference type="Proteomes" id="UP000757890"/>
    </source>
</evidence>
<evidence type="ECO:0000256" key="4">
    <source>
        <dbReference type="ARBA" id="ARBA00022833"/>
    </source>
</evidence>
<dbReference type="PROSITE" id="PS50880">
    <property type="entry name" value="TOPRIM"/>
    <property type="match status" value="1"/>
</dbReference>
<sequence>MNSDLELVAEQFRKLPGIGVKTARRLAYFMLERPKEDIDAFINVIHSARDKICYCSICCNLATSDPCEICGDNRRDSSMICVVEHPQDVQALEQSHEYHGLYHVLHGVLSPLDGIGPEQLKIKELLNRLADDTVKEVIIATDPNTEGEATAYYLSRLIKPLSVRVTRIARGLPAGGDVGYADSMTLAGAVENRKEM</sequence>
<evidence type="ECO:0000256" key="7">
    <source>
        <dbReference type="HAMAP-Rule" id="MF_00017"/>
    </source>
</evidence>
<evidence type="ECO:0000259" key="8">
    <source>
        <dbReference type="PROSITE" id="PS50880"/>
    </source>
</evidence>
<keyword evidence="1 7" id="KW-0479">Metal-binding</keyword>
<dbReference type="EMBL" id="JABZMK010000001">
    <property type="protein sequence ID" value="MBF1128563.1"/>
    <property type="molecule type" value="Genomic_DNA"/>
</dbReference>
<dbReference type="CDD" id="cd01025">
    <property type="entry name" value="TOPRIM_recR"/>
    <property type="match status" value="1"/>
</dbReference>
<dbReference type="InterPro" id="IPR000093">
    <property type="entry name" value="DNA_Rcmb_RecR"/>
</dbReference>
<name>A0A930B8N3_9FIRM</name>
<dbReference type="Gene3D" id="1.10.8.420">
    <property type="entry name" value="RecR Domain 1"/>
    <property type="match status" value="1"/>
</dbReference>
<evidence type="ECO:0000256" key="1">
    <source>
        <dbReference type="ARBA" id="ARBA00022723"/>
    </source>
</evidence>
<dbReference type="Pfam" id="PF21176">
    <property type="entry name" value="RecR_HhH"/>
    <property type="match status" value="1"/>
</dbReference>
<evidence type="ECO:0000256" key="5">
    <source>
        <dbReference type="ARBA" id="ARBA00023172"/>
    </source>
</evidence>
<comment type="caution">
    <text evidence="9">The sequence shown here is derived from an EMBL/GenBank/DDBJ whole genome shotgun (WGS) entry which is preliminary data.</text>
</comment>
<proteinExistence type="inferred from homology"/>
<dbReference type="GO" id="GO:0006281">
    <property type="term" value="P:DNA repair"/>
    <property type="evidence" value="ECO:0007669"/>
    <property type="project" value="UniProtKB-UniRule"/>
</dbReference>
<evidence type="ECO:0000256" key="3">
    <source>
        <dbReference type="ARBA" id="ARBA00022771"/>
    </source>
</evidence>
<keyword evidence="2 7" id="KW-0227">DNA damage</keyword>
<dbReference type="SMART" id="SM00493">
    <property type="entry name" value="TOPRIM"/>
    <property type="match status" value="1"/>
</dbReference>
<dbReference type="PANTHER" id="PTHR30446">
    <property type="entry name" value="RECOMBINATION PROTEIN RECR"/>
    <property type="match status" value="1"/>
</dbReference>
<dbReference type="Gene3D" id="3.40.1360.10">
    <property type="match status" value="1"/>
</dbReference>
<feature type="zinc finger region" description="C4-type" evidence="7">
    <location>
        <begin position="55"/>
        <end position="70"/>
    </location>
</feature>
<dbReference type="InterPro" id="IPR023627">
    <property type="entry name" value="Rcmb_RecR"/>
</dbReference>
<dbReference type="Pfam" id="PF13662">
    <property type="entry name" value="Toprim_4"/>
    <property type="match status" value="1"/>
</dbReference>
<dbReference type="InterPro" id="IPR006171">
    <property type="entry name" value="TOPRIM_dom"/>
</dbReference>
<comment type="function">
    <text evidence="7">May play a role in DNA repair. It seems to be involved in an RecBC-independent recombinational process of DNA repair. It may act with RecF and RecO.</text>
</comment>
<keyword evidence="6 7" id="KW-0234">DNA repair</keyword>
<evidence type="ECO:0000256" key="2">
    <source>
        <dbReference type="ARBA" id="ARBA00022763"/>
    </source>
</evidence>
<dbReference type="GO" id="GO:0006310">
    <property type="term" value="P:DNA recombination"/>
    <property type="evidence" value="ECO:0007669"/>
    <property type="project" value="UniProtKB-UniRule"/>
</dbReference>
<dbReference type="InterPro" id="IPR015967">
    <property type="entry name" value="Rcmb_RecR_Znf"/>
</dbReference>
<dbReference type="SUPFAM" id="SSF111304">
    <property type="entry name" value="Recombination protein RecR"/>
    <property type="match status" value="1"/>
</dbReference>
<dbReference type="Pfam" id="PF21175">
    <property type="entry name" value="RecR_C"/>
    <property type="match status" value="1"/>
</dbReference>
<dbReference type="GO" id="GO:0008270">
    <property type="term" value="F:zinc ion binding"/>
    <property type="evidence" value="ECO:0007669"/>
    <property type="project" value="UniProtKB-KW"/>
</dbReference>
<dbReference type="GO" id="GO:0003677">
    <property type="term" value="F:DNA binding"/>
    <property type="evidence" value="ECO:0007669"/>
    <property type="project" value="UniProtKB-UniRule"/>
</dbReference>
<dbReference type="RefSeq" id="WP_273348602.1">
    <property type="nucleotide sequence ID" value="NZ_CAKVSM010000004.1"/>
</dbReference>
<evidence type="ECO:0000313" key="9">
    <source>
        <dbReference type="EMBL" id="MBF1128563.1"/>
    </source>
</evidence>
<dbReference type="InterPro" id="IPR034137">
    <property type="entry name" value="TOPRIM_RecR"/>
</dbReference>
<reference evidence="9" key="1">
    <citation type="submission" date="2020-04" db="EMBL/GenBank/DDBJ databases">
        <title>Deep metagenomics examines the oral microbiome during advanced dental caries in children, revealing novel taxa and co-occurrences with host molecules.</title>
        <authorList>
            <person name="Baker J.L."/>
            <person name="Morton J.T."/>
            <person name="Dinis M."/>
            <person name="Alvarez R."/>
            <person name="Tran N.C."/>
            <person name="Knight R."/>
            <person name="Edlund A."/>
        </authorList>
    </citation>
    <scope>NUCLEOTIDE SEQUENCE</scope>
    <source>
        <strain evidence="9">JCVI_32_bin.14</strain>
    </source>
</reference>
<evidence type="ECO:0000256" key="6">
    <source>
        <dbReference type="ARBA" id="ARBA00023204"/>
    </source>
</evidence>
<organism evidence="9 10">
    <name type="scientific">Dialister invisus</name>
    <dbReference type="NCBI Taxonomy" id="218538"/>
    <lineage>
        <taxon>Bacteria</taxon>
        <taxon>Bacillati</taxon>
        <taxon>Bacillota</taxon>
        <taxon>Negativicutes</taxon>
        <taxon>Veillonellales</taxon>
        <taxon>Veillonellaceae</taxon>
        <taxon>Dialister</taxon>
    </lineage>
</organism>
<dbReference type="PANTHER" id="PTHR30446:SF0">
    <property type="entry name" value="RECOMBINATION PROTEIN RECR"/>
    <property type="match status" value="1"/>
</dbReference>
<dbReference type="PROSITE" id="PS01300">
    <property type="entry name" value="RECR"/>
    <property type="match status" value="1"/>
</dbReference>
<comment type="similarity">
    <text evidence="7">Belongs to the RecR family.</text>
</comment>
<dbReference type="NCBIfam" id="TIGR00615">
    <property type="entry name" value="recR"/>
    <property type="match status" value="1"/>
</dbReference>
<dbReference type="Proteomes" id="UP000757890">
    <property type="component" value="Unassembled WGS sequence"/>
</dbReference>
<accession>A0A930B8N3</accession>
<feature type="domain" description="Toprim" evidence="8">
    <location>
        <begin position="78"/>
        <end position="173"/>
    </location>
</feature>